<protein>
    <recommendedName>
        <fullName evidence="18">Lysophospholipid acyltransferase 5</fullName>
        <ecNumber evidence="16">2.3.1.23</ecNumber>
        <ecNumber evidence="17">2.3.1.n6</ecNumber>
    </recommendedName>
</protein>
<evidence type="ECO:0000256" key="3">
    <source>
        <dbReference type="ARBA" id="ARBA00005074"/>
    </source>
</evidence>
<dbReference type="PANTHER" id="PTHR13906:SF14">
    <property type="entry name" value="LYSOPHOSPHOLIPID ACYLTRANSFERASE 5"/>
    <property type="match status" value="1"/>
</dbReference>
<keyword evidence="10" id="KW-0443">Lipid metabolism</keyword>
<evidence type="ECO:0000256" key="2">
    <source>
        <dbReference type="ARBA" id="ARBA00004240"/>
    </source>
</evidence>
<dbReference type="EC" id="2.3.1.n6" evidence="17"/>
<dbReference type="AlphaFoldDB" id="A0A9Q1BDK7"/>
<evidence type="ECO:0000256" key="13">
    <source>
        <dbReference type="ARBA" id="ARBA00023264"/>
    </source>
</evidence>
<evidence type="ECO:0000256" key="15">
    <source>
        <dbReference type="ARBA" id="ARBA00025707"/>
    </source>
</evidence>
<evidence type="ECO:0000256" key="7">
    <source>
        <dbReference type="ARBA" id="ARBA00022692"/>
    </source>
</evidence>
<keyword evidence="9 19" id="KW-1133">Transmembrane helix</keyword>
<accession>A0A9Q1BDK7</accession>
<evidence type="ECO:0000256" key="5">
    <source>
        <dbReference type="ARBA" id="ARBA00022516"/>
    </source>
</evidence>
<keyword evidence="6" id="KW-0808">Transferase</keyword>
<name>A0A9Q1BDK7_HOLLE</name>
<keyword evidence="12" id="KW-0594">Phospholipid biosynthesis</keyword>
<dbReference type="Pfam" id="PF03062">
    <property type="entry name" value="MBOAT"/>
    <property type="match status" value="1"/>
</dbReference>
<evidence type="ECO:0000256" key="14">
    <source>
        <dbReference type="ARBA" id="ARBA00023315"/>
    </source>
</evidence>
<dbReference type="EC" id="2.3.1.23" evidence="16"/>
<keyword evidence="13" id="KW-1208">Phospholipid metabolism</keyword>
<evidence type="ECO:0000256" key="11">
    <source>
        <dbReference type="ARBA" id="ARBA00023136"/>
    </source>
</evidence>
<evidence type="ECO:0000256" key="19">
    <source>
        <dbReference type="SAM" id="Phobius"/>
    </source>
</evidence>
<evidence type="ECO:0000313" key="20">
    <source>
        <dbReference type="EMBL" id="KAJ8021304.1"/>
    </source>
</evidence>
<dbReference type="GO" id="GO:0030258">
    <property type="term" value="P:lipid modification"/>
    <property type="evidence" value="ECO:0007669"/>
    <property type="project" value="TreeGrafter"/>
</dbReference>
<keyword evidence="5" id="KW-0444">Lipid biosynthesis</keyword>
<dbReference type="InterPro" id="IPR049941">
    <property type="entry name" value="LPLAT_7/PORCN-like"/>
</dbReference>
<organism evidence="20 21">
    <name type="scientific">Holothuria leucospilota</name>
    <name type="common">Black long sea cucumber</name>
    <name type="synonym">Mertensiothuria leucospilota</name>
    <dbReference type="NCBI Taxonomy" id="206669"/>
    <lineage>
        <taxon>Eukaryota</taxon>
        <taxon>Metazoa</taxon>
        <taxon>Echinodermata</taxon>
        <taxon>Eleutherozoa</taxon>
        <taxon>Echinozoa</taxon>
        <taxon>Holothuroidea</taxon>
        <taxon>Aspidochirotacea</taxon>
        <taxon>Aspidochirotida</taxon>
        <taxon>Holothuriidae</taxon>
        <taxon>Holothuria</taxon>
    </lineage>
</organism>
<evidence type="ECO:0000256" key="18">
    <source>
        <dbReference type="ARBA" id="ARBA00039721"/>
    </source>
</evidence>
<dbReference type="GO" id="GO:0005783">
    <property type="term" value="C:endoplasmic reticulum"/>
    <property type="evidence" value="ECO:0007669"/>
    <property type="project" value="UniProtKB-SubCell"/>
</dbReference>
<gene>
    <name evidence="20" type="ORF">HOLleu_38463</name>
</gene>
<evidence type="ECO:0000256" key="10">
    <source>
        <dbReference type="ARBA" id="ARBA00023098"/>
    </source>
</evidence>
<keyword evidence="21" id="KW-1185">Reference proteome</keyword>
<dbReference type="GO" id="GO:0016020">
    <property type="term" value="C:membrane"/>
    <property type="evidence" value="ECO:0007669"/>
    <property type="project" value="UniProtKB-SubCell"/>
</dbReference>
<keyword evidence="7 19" id="KW-0812">Transmembrane</keyword>
<sequence>MGFIHDLLEGPADFLGVPASGLTFLASLLLSAPICYKLKDFLNGQPAYMKHIAFTLAGVFFSVCNYGIDTSHLFITIVANYFLLLFTGGTAMSVALSFVLNMGYLLVAYVFVSSDIYEIIWTTPQCVITLRMIGIAFDLMDGNMPKEKLSKEQQQLYISKAPTLLELLSACFYPGGFFAGPQFSFRMFLEFVNEEGTYKPLYSNDPPDRVKPALKAMATGMTCVVIYALCNNSFGPMYISSSEFENSAMIIKVIRFCLYGYNFYFKYVGFWLLTESVCICGGLAYNGQDKDGQHRWDAVIGARLYLLLTANAFRDLIRSFNLTTNLWTARYVYKRCRFLGNRHLSQAISLLFLAIWHGFFVGYFLCFQLEMIYVMVEDQVVALSEKIPALRNLVNKPSAKVPVYIITKAWMTFFWAYAITPFIFLRLSKIHHVWRQFYYCGHVIYFSWVLLYFLFIVPQLKRMAKKEEKDKQKKSE</sequence>
<comment type="subcellular location">
    <subcellularLocation>
        <location evidence="2">Endoplasmic reticulum</location>
    </subcellularLocation>
    <subcellularLocation>
        <location evidence="1">Membrane</location>
        <topology evidence="1">Multi-pass membrane protein</topology>
    </subcellularLocation>
</comment>
<dbReference type="GO" id="GO:0071617">
    <property type="term" value="F:lysophospholipid acyltransferase activity"/>
    <property type="evidence" value="ECO:0007669"/>
    <property type="project" value="TreeGrafter"/>
</dbReference>
<dbReference type="Proteomes" id="UP001152320">
    <property type="component" value="Chromosome 21"/>
</dbReference>
<dbReference type="EMBL" id="JAIZAY010000021">
    <property type="protein sequence ID" value="KAJ8021304.1"/>
    <property type="molecule type" value="Genomic_DNA"/>
</dbReference>
<comment type="similarity">
    <text evidence="4">Belongs to the membrane-bound acyltransferase family.</text>
</comment>
<evidence type="ECO:0000256" key="6">
    <source>
        <dbReference type="ARBA" id="ARBA00022679"/>
    </source>
</evidence>
<proteinExistence type="inferred from homology"/>
<feature type="transmembrane region" description="Helical" evidence="19">
    <location>
        <begin position="74"/>
        <end position="107"/>
    </location>
</feature>
<feature type="transmembrane region" description="Helical" evidence="19">
    <location>
        <begin position="344"/>
        <end position="365"/>
    </location>
</feature>
<dbReference type="GO" id="GO:0006656">
    <property type="term" value="P:phosphatidylcholine biosynthetic process"/>
    <property type="evidence" value="ECO:0007669"/>
    <property type="project" value="TreeGrafter"/>
</dbReference>
<keyword evidence="14 20" id="KW-0012">Acyltransferase</keyword>
<evidence type="ECO:0000256" key="8">
    <source>
        <dbReference type="ARBA" id="ARBA00022824"/>
    </source>
</evidence>
<dbReference type="GO" id="GO:0047184">
    <property type="term" value="F:1-acylglycerophosphocholine O-acyltransferase activity"/>
    <property type="evidence" value="ECO:0007669"/>
    <property type="project" value="UniProtKB-EC"/>
</dbReference>
<comment type="pathway">
    <text evidence="3">Lipid metabolism; phospholipid metabolism.</text>
</comment>
<evidence type="ECO:0000313" key="21">
    <source>
        <dbReference type="Proteomes" id="UP001152320"/>
    </source>
</evidence>
<evidence type="ECO:0000256" key="12">
    <source>
        <dbReference type="ARBA" id="ARBA00023209"/>
    </source>
</evidence>
<evidence type="ECO:0000256" key="4">
    <source>
        <dbReference type="ARBA" id="ARBA00010323"/>
    </source>
</evidence>
<evidence type="ECO:0000256" key="16">
    <source>
        <dbReference type="ARBA" id="ARBA00026120"/>
    </source>
</evidence>
<evidence type="ECO:0000256" key="9">
    <source>
        <dbReference type="ARBA" id="ARBA00022989"/>
    </source>
</evidence>
<keyword evidence="11 19" id="KW-0472">Membrane</keyword>
<dbReference type="OrthoDB" id="5974730at2759"/>
<keyword evidence="8" id="KW-0256">Endoplasmic reticulum</keyword>
<feature type="transmembrane region" description="Helical" evidence="19">
    <location>
        <begin position="401"/>
        <end position="425"/>
    </location>
</feature>
<feature type="transmembrane region" description="Helical" evidence="19">
    <location>
        <begin position="15"/>
        <end position="36"/>
    </location>
</feature>
<feature type="transmembrane region" description="Helical" evidence="19">
    <location>
        <begin position="48"/>
        <end position="68"/>
    </location>
</feature>
<evidence type="ECO:0000256" key="17">
    <source>
        <dbReference type="ARBA" id="ARBA00038923"/>
    </source>
</evidence>
<dbReference type="PANTHER" id="PTHR13906">
    <property type="entry name" value="PORCUPINE"/>
    <property type="match status" value="1"/>
</dbReference>
<comment type="pathway">
    <text evidence="15">Phospholipid metabolism.</text>
</comment>
<feature type="transmembrane region" description="Helical" evidence="19">
    <location>
        <begin position="437"/>
        <end position="457"/>
    </location>
</feature>
<comment type="caution">
    <text evidence="20">The sequence shown here is derived from an EMBL/GenBank/DDBJ whole genome shotgun (WGS) entry which is preliminary data.</text>
</comment>
<evidence type="ECO:0000256" key="1">
    <source>
        <dbReference type="ARBA" id="ARBA00004141"/>
    </source>
</evidence>
<dbReference type="InterPro" id="IPR004299">
    <property type="entry name" value="MBOAT_fam"/>
</dbReference>
<reference evidence="20" key="1">
    <citation type="submission" date="2021-10" db="EMBL/GenBank/DDBJ databases">
        <title>Tropical sea cucumber genome reveals ecological adaptation and Cuvierian tubules defense mechanism.</title>
        <authorList>
            <person name="Chen T."/>
        </authorList>
    </citation>
    <scope>NUCLEOTIDE SEQUENCE</scope>
    <source>
        <strain evidence="20">Nanhai2018</strain>
        <tissue evidence="20">Muscle</tissue>
    </source>
</reference>